<proteinExistence type="predicted"/>
<dbReference type="HOGENOM" id="CLU_3253240_0_0_9"/>
<organism evidence="1 2">
    <name type="scientific">Lentilactobacillus kisonensis F0435</name>
    <dbReference type="NCBI Taxonomy" id="797516"/>
    <lineage>
        <taxon>Bacteria</taxon>
        <taxon>Bacillati</taxon>
        <taxon>Bacillota</taxon>
        <taxon>Bacilli</taxon>
        <taxon>Lactobacillales</taxon>
        <taxon>Lactobacillaceae</taxon>
        <taxon>Lentilactobacillus</taxon>
    </lineage>
</organism>
<comment type="caution">
    <text evidence="1">The sequence shown here is derived from an EMBL/GenBank/DDBJ whole genome shotgun (WGS) entry which is preliminary data.</text>
</comment>
<dbReference type="Proteomes" id="UP000005025">
    <property type="component" value="Unassembled WGS sequence"/>
</dbReference>
<evidence type="ECO:0000313" key="2">
    <source>
        <dbReference type="Proteomes" id="UP000005025"/>
    </source>
</evidence>
<reference evidence="1 2" key="1">
    <citation type="submission" date="2011-09" db="EMBL/GenBank/DDBJ databases">
        <authorList>
            <person name="Weinstock G."/>
            <person name="Sodergren E."/>
            <person name="Clifton S."/>
            <person name="Fulton L."/>
            <person name="Fulton B."/>
            <person name="Courtney L."/>
            <person name="Fronick C."/>
            <person name="Harrison M."/>
            <person name="Strong C."/>
            <person name="Farmer C."/>
            <person name="Delahaunty K."/>
            <person name="Markovic C."/>
            <person name="Hall O."/>
            <person name="Minx P."/>
            <person name="Tomlinson C."/>
            <person name="Mitreva M."/>
            <person name="Hou S."/>
            <person name="Chen J."/>
            <person name="Wollam A."/>
            <person name="Pepin K.H."/>
            <person name="Johnson M."/>
            <person name="Bhonagiri V."/>
            <person name="Zhang X."/>
            <person name="Suruliraj S."/>
            <person name="Warren W."/>
            <person name="Chinwalla A."/>
            <person name="Mardis E.R."/>
            <person name="Wilson R.K."/>
        </authorList>
    </citation>
    <scope>NUCLEOTIDE SEQUENCE [LARGE SCALE GENOMIC DNA]</scope>
    <source>
        <strain evidence="1 2">F0435</strain>
    </source>
</reference>
<dbReference type="EMBL" id="AGRJ01000283">
    <property type="protein sequence ID" value="EHO45255.1"/>
    <property type="molecule type" value="Genomic_DNA"/>
</dbReference>
<protein>
    <submittedName>
        <fullName evidence="1">Uncharacterized protein</fullName>
    </submittedName>
</protein>
<sequence>MNINKKSLLLVVDVLYIHLFDLNESFMLALILLREPISITHD</sequence>
<accession>H1LL43</accession>
<evidence type="ECO:0000313" key="1">
    <source>
        <dbReference type="EMBL" id="EHO45255.1"/>
    </source>
</evidence>
<dbReference type="AlphaFoldDB" id="H1LL43"/>
<gene>
    <name evidence="1" type="ORF">HMPREF9104_03351</name>
</gene>
<name>H1LL43_9LACO</name>